<evidence type="ECO:0000256" key="1">
    <source>
        <dbReference type="ARBA" id="ARBA00006745"/>
    </source>
</evidence>
<comment type="caution">
    <text evidence="7">The sequence shown here is derived from an EMBL/GenBank/DDBJ whole genome shotgun (WGS) entry which is preliminary data.</text>
</comment>
<evidence type="ECO:0000313" key="8">
    <source>
        <dbReference type="Proteomes" id="UP000664096"/>
    </source>
</evidence>
<dbReference type="SUPFAM" id="SSF51556">
    <property type="entry name" value="Metallo-dependent hydrolases"/>
    <property type="match status" value="1"/>
</dbReference>
<dbReference type="EMBL" id="JAEKJZ010000004">
    <property type="protein sequence ID" value="MBN9672310.1"/>
    <property type="molecule type" value="Genomic_DNA"/>
</dbReference>
<comment type="similarity">
    <text evidence="1">Belongs to the metallo-dependent hydrolases superfamily. ATZ/TRZ family.</text>
</comment>
<evidence type="ECO:0000256" key="3">
    <source>
        <dbReference type="ARBA" id="ARBA00022801"/>
    </source>
</evidence>
<keyword evidence="4" id="KW-0862">Zinc</keyword>
<dbReference type="GO" id="GO:0046872">
    <property type="term" value="F:metal ion binding"/>
    <property type="evidence" value="ECO:0007669"/>
    <property type="project" value="UniProtKB-KW"/>
</dbReference>
<keyword evidence="3" id="KW-0378">Hydrolase</keyword>
<evidence type="ECO:0000313" key="7">
    <source>
        <dbReference type="EMBL" id="MBN9672310.1"/>
    </source>
</evidence>
<evidence type="ECO:0000256" key="2">
    <source>
        <dbReference type="ARBA" id="ARBA00022723"/>
    </source>
</evidence>
<dbReference type="PANTHER" id="PTHR43794:SF11">
    <property type="entry name" value="AMIDOHYDROLASE-RELATED DOMAIN-CONTAINING PROTEIN"/>
    <property type="match status" value="1"/>
</dbReference>
<feature type="domain" description="Amidohydrolase-related" evidence="5">
    <location>
        <begin position="67"/>
        <end position="452"/>
    </location>
</feature>
<dbReference type="SUPFAM" id="SSF51338">
    <property type="entry name" value="Composite domain of metallo-dependent hydrolases"/>
    <property type="match status" value="1"/>
</dbReference>
<name>A0A939EIF8_9HYPH</name>
<reference evidence="7" key="1">
    <citation type="submission" date="2020-12" db="EMBL/GenBank/DDBJ databases">
        <title>Oil enriched cultivation method for isolating marine PHA-producing bacteria.</title>
        <authorList>
            <person name="Zheng W."/>
            <person name="Yu S."/>
            <person name="Huang Y."/>
        </authorList>
    </citation>
    <scope>NUCLEOTIDE SEQUENCE</scope>
    <source>
        <strain evidence="7">SY-2-12</strain>
    </source>
</reference>
<dbReference type="PANTHER" id="PTHR43794">
    <property type="entry name" value="AMINOHYDROLASE SSNA-RELATED"/>
    <property type="match status" value="1"/>
</dbReference>
<dbReference type="InterPro" id="IPR006680">
    <property type="entry name" value="Amidohydro-rel"/>
</dbReference>
<protein>
    <submittedName>
        <fullName evidence="7">Amidohydrolase family protein</fullName>
    </submittedName>
</protein>
<dbReference type="Proteomes" id="UP000664096">
    <property type="component" value="Unassembled WGS sequence"/>
</dbReference>
<evidence type="ECO:0000259" key="5">
    <source>
        <dbReference type="Pfam" id="PF01979"/>
    </source>
</evidence>
<evidence type="ECO:0000256" key="4">
    <source>
        <dbReference type="ARBA" id="ARBA00022833"/>
    </source>
</evidence>
<dbReference type="InterPro" id="IPR032466">
    <property type="entry name" value="Metal_Hydrolase"/>
</dbReference>
<dbReference type="InterPro" id="IPR050287">
    <property type="entry name" value="MTA/SAH_deaminase"/>
</dbReference>
<dbReference type="InterPro" id="IPR011059">
    <property type="entry name" value="Metal-dep_hydrolase_composite"/>
</dbReference>
<proteinExistence type="inferred from homology"/>
<evidence type="ECO:0000259" key="6">
    <source>
        <dbReference type="Pfam" id="PF22039"/>
    </source>
</evidence>
<dbReference type="Gene3D" id="3.20.20.140">
    <property type="entry name" value="Metal-dependent hydrolases"/>
    <property type="match status" value="1"/>
</dbReference>
<gene>
    <name evidence="7" type="ORF">JF539_18295</name>
</gene>
<dbReference type="AlphaFoldDB" id="A0A939EIF8"/>
<feature type="domain" description="Aminodeoxyfutalosine deaminase/Imidazolonepropionase-like composite" evidence="6">
    <location>
        <begin position="37"/>
        <end position="57"/>
    </location>
</feature>
<organism evidence="7 8">
    <name type="scientific">Roseibium aggregatum</name>
    <dbReference type="NCBI Taxonomy" id="187304"/>
    <lineage>
        <taxon>Bacteria</taxon>
        <taxon>Pseudomonadati</taxon>
        <taxon>Pseudomonadota</taxon>
        <taxon>Alphaproteobacteria</taxon>
        <taxon>Hyphomicrobiales</taxon>
        <taxon>Stappiaceae</taxon>
        <taxon>Roseibium</taxon>
    </lineage>
</organism>
<dbReference type="Gene3D" id="2.30.40.10">
    <property type="entry name" value="Urease, subunit C, domain 1"/>
    <property type="match status" value="1"/>
</dbReference>
<dbReference type="RefSeq" id="WP_207142163.1">
    <property type="nucleotide sequence ID" value="NZ_JAEKJZ010000004.1"/>
</dbReference>
<keyword evidence="2" id="KW-0479">Metal-binding</keyword>
<dbReference type="GO" id="GO:0016810">
    <property type="term" value="F:hydrolase activity, acting on carbon-nitrogen (but not peptide) bonds"/>
    <property type="evidence" value="ECO:0007669"/>
    <property type="project" value="InterPro"/>
</dbReference>
<dbReference type="InterPro" id="IPR054418">
    <property type="entry name" value="MQNX/HUTI_composite_N"/>
</dbReference>
<sequence>MTGQAEPTEFLIRSRAVIKGVDETLDGEVLEGGGLHVRDGVVAALGPFEELRKAHPDLPVEGNGDAIVFPGLVNGHHHSGLTPFQLGVPYGPLETWLPQFRGMRYVGHRLDTLYSAIEMLESGVTSVQHIHPALVGGPEDWTGLADSVIAAYREIGMRVSFTFMIRDRNQLVHEDDEPFLARLPEEDAAYWRPRLAASKAPIADYMDWFEVQKRDWREKDPDRVSWQLAPANLHWCSDDCLTAIFDTAERTGSKVHMHLVETHLQAEFAQRTYGKSAVRHLHDLGCLGPALTLGHGIWVDDEDLDLIGDCGCGICHNASSGLRLASGVAPVNAMLRKGIPVCLGIDQAGINDDRDMLQEMRLVWALHREPGLRSFRPSAGHVFQMATEHGAASTGFEGRIGRLDVGKAADVVLINWNDIARPFVDGTVPLLDALLQRSRQFAADTVFVGGRKVVSSGKVVAVDREAVFAEISDFLNSDPNAAESEARLRTETLLGHVGRWFDKAYPEALMQRYRFNRISGQG</sequence>
<accession>A0A939EIF8</accession>
<dbReference type="Pfam" id="PF22039">
    <property type="entry name" value="HUTI_composite_bact"/>
    <property type="match status" value="1"/>
</dbReference>
<dbReference type="Pfam" id="PF01979">
    <property type="entry name" value="Amidohydro_1"/>
    <property type="match status" value="1"/>
</dbReference>